<comment type="caution">
    <text evidence="3">The sequence shown here is derived from an EMBL/GenBank/DDBJ whole genome shotgun (WGS) entry which is preliminary data.</text>
</comment>
<dbReference type="Pfam" id="PF13764">
    <property type="entry name" value="E3_UbLigase_R4"/>
    <property type="match status" value="1"/>
</dbReference>
<evidence type="ECO:0000259" key="2">
    <source>
        <dbReference type="Pfam" id="PF13764"/>
    </source>
</evidence>
<reference evidence="3" key="1">
    <citation type="submission" date="2021-02" db="EMBL/GenBank/DDBJ databases">
        <authorList>
            <person name="Nowell W R."/>
        </authorList>
    </citation>
    <scope>NUCLEOTIDE SEQUENCE</scope>
</reference>
<evidence type="ECO:0000313" key="4">
    <source>
        <dbReference type="Proteomes" id="UP000663881"/>
    </source>
</evidence>
<name>A0A820SB80_9BILA</name>
<proteinExistence type="inferred from homology"/>
<evidence type="ECO:0000256" key="1">
    <source>
        <dbReference type="PROSITE-ProRule" id="PRU01388"/>
    </source>
</evidence>
<dbReference type="GO" id="GO:0006511">
    <property type="term" value="P:ubiquitin-dependent protein catabolic process"/>
    <property type="evidence" value="ECO:0007669"/>
    <property type="project" value="TreeGrafter"/>
</dbReference>
<dbReference type="EMBL" id="CAJOAY010035223">
    <property type="protein sequence ID" value="CAF4450140.1"/>
    <property type="molecule type" value="Genomic_DNA"/>
</dbReference>
<dbReference type="PROSITE" id="PS52043">
    <property type="entry name" value="UBR4_E3"/>
    <property type="match status" value="1"/>
</dbReference>
<keyword evidence="1" id="KW-0863">Zinc-finger</keyword>
<accession>A0A820SB80</accession>
<dbReference type="GO" id="GO:0005654">
    <property type="term" value="C:nucleoplasm"/>
    <property type="evidence" value="ECO:0007669"/>
    <property type="project" value="TreeGrafter"/>
</dbReference>
<keyword evidence="1" id="KW-0479">Metal-binding</keyword>
<organism evidence="3 4">
    <name type="scientific">Adineta steineri</name>
    <dbReference type="NCBI Taxonomy" id="433720"/>
    <lineage>
        <taxon>Eukaryota</taxon>
        <taxon>Metazoa</taxon>
        <taxon>Spiralia</taxon>
        <taxon>Gnathifera</taxon>
        <taxon>Rotifera</taxon>
        <taxon>Eurotatoria</taxon>
        <taxon>Bdelloidea</taxon>
        <taxon>Adinetida</taxon>
        <taxon>Adinetidae</taxon>
        <taxon>Adineta</taxon>
    </lineage>
</organism>
<dbReference type="Proteomes" id="UP000663881">
    <property type="component" value="Unassembled WGS sequence"/>
</dbReference>
<protein>
    <recommendedName>
        <fullName evidence="2">E3 ubiquitin ligase UBR4 C-terminal domain-containing protein</fullName>
    </recommendedName>
</protein>
<dbReference type="PANTHER" id="PTHR21725:SF1">
    <property type="entry name" value="E3 UBIQUITIN-PROTEIN LIGASE UBR4"/>
    <property type="match status" value="1"/>
</dbReference>
<dbReference type="GO" id="GO:0005813">
    <property type="term" value="C:centrosome"/>
    <property type="evidence" value="ECO:0007669"/>
    <property type="project" value="TreeGrafter"/>
</dbReference>
<dbReference type="GO" id="GO:0004842">
    <property type="term" value="F:ubiquitin-protein transferase activity"/>
    <property type="evidence" value="ECO:0007669"/>
    <property type="project" value="TreeGrafter"/>
</dbReference>
<feature type="non-terminal residue" evidence="3">
    <location>
        <position position="1"/>
    </location>
</feature>
<dbReference type="AlphaFoldDB" id="A0A820SB80"/>
<comment type="similarity">
    <text evidence="1">Belongs to the UBR4 family.</text>
</comment>
<dbReference type="InterPro" id="IPR045189">
    <property type="entry name" value="UBR4-like"/>
</dbReference>
<sequence>RETSPTLSLHDIKLLLIRFADVQSFSEDTGGGGRESNIRLIPYEMHAILYVLTTSRQIEREEKLLQNFLSRPDSTLNEAFEVDGPFFMTTLALIIMKPSDWEKN</sequence>
<dbReference type="GO" id="GO:0005829">
    <property type="term" value="C:cytosol"/>
    <property type="evidence" value="ECO:0007669"/>
    <property type="project" value="TreeGrafter"/>
</dbReference>
<dbReference type="PANTHER" id="PTHR21725">
    <property type="entry name" value="E3 UBIQUITIN-PROTEIN LIGASE UBR4"/>
    <property type="match status" value="1"/>
</dbReference>
<feature type="domain" description="E3 ubiquitin ligase UBR4 C-terminal" evidence="2">
    <location>
        <begin position="3"/>
        <end position="104"/>
    </location>
</feature>
<feature type="region of interest" description="UBR4 E3 catalytic module" evidence="1">
    <location>
        <begin position="1"/>
        <end position="104"/>
    </location>
</feature>
<feature type="non-terminal residue" evidence="3">
    <location>
        <position position="104"/>
    </location>
</feature>
<dbReference type="GO" id="GO:0016020">
    <property type="term" value="C:membrane"/>
    <property type="evidence" value="ECO:0007669"/>
    <property type="project" value="TreeGrafter"/>
</dbReference>
<keyword evidence="1" id="KW-0862">Zinc</keyword>
<gene>
    <name evidence="3" type="ORF">OKA104_LOCUS54117</name>
</gene>
<evidence type="ECO:0000313" key="3">
    <source>
        <dbReference type="EMBL" id="CAF4450140.1"/>
    </source>
</evidence>
<dbReference type="GO" id="GO:0008270">
    <property type="term" value="F:zinc ion binding"/>
    <property type="evidence" value="ECO:0007669"/>
    <property type="project" value="UniProtKB-KW"/>
</dbReference>
<dbReference type="InterPro" id="IPR025704">
    <property type="entry name" value="E3_Ub_ligase_UBR4_C"/>
</dbReference>